<sequence>MARSRSDVSKSPPPPLSSPTFRFIFPFIQSGLIWVGLARGFGWLVLPSGPSLFCRHDSSFPVGLEIFYRPWMFGEQRIWGFLPVRDSINYPIFGIDSTKLFFLKRPHHTRIA</sequence>
<keyword evidence="1" id="KW-0472">Membrane</keyword>
<feature type="transmembrane region" description="Helical" evidence="1">
    <location>
        <begin position="23"/>
        <end position="46"/>
    </location>
</feature>
<organism evidence="2">
    <name type="scientific">Fagus sylvatica</name>
    <name type="common">Beechnut</name>
    <dbReference type="NCBI Taxonomy" id="28930"/>
    <lineage>
        <taxon>Eukaryota</taxon>
        <taxon>Viridiplantae</taxon>
        <taxon>Streptophyta</taxon>
        <taxon>Embryophyta</taxon>
        <taxon>Tracheophyta</taxon>
        <taxon>Spermatophyta</taxon>
        <taxon>Magnoliopsida</taxon>
        <taxon>eudicotyledons</taxon>
        <taxon>Gunneridae</taxon>
        <taxon>Pentapetalae</taxon>
        <taxon>rosids</taxon>
        <taxon>fabids</taxon>
        <taxon>Fagales</taxon>
        <taxon>Fagaceae</taxon>
        <taxon>Fagus</taxon>
    </lineage>
</organism>
<evidence type="ECO:0000256" key="1">
    <source>
        <dbReference type="SAM" id="Phobius"/>
    </source>
</evidence>
<keyword evidence="1" id="KW-1133">Transmembrane helix</keyword>
<proteinExistence type="predicted"/>
<gene>
    <name evidence="2" type="ORF">FSB_LOCUS17603</name>
</gene>
<dbReference type="AlphaFoldDB" id="A0A2N9FS18"/>
<evidence type="ECO:0000313" key="2">
    <source>
        <dbReference type="EMBL" id="SPC89721.1"/>
    </source>
</evidence>
<reference evidence="2" key="1">
    <citation type="submission" date="2018-02" db="EMBL/GenBank/DDBJ databases">
        <authorList>
            <person name="Cohen D.B."/>
            <person name="Kent A.D."/>
        </authorList>
    </citation>
    <scope>NUCLEOTIDE SEQUENCE</scope>
</reference>
<accession>A0A2N9FS18</accession>
<keyword evidence="1" id="KW-0812">Transmembrane</keyword>
<name>A0A2N9FS18_FAGSY</name>
<protein>
    <submittedName>
        <fullName evidence="2">Uncharacterized protein</fullName>
    </submittedName>
</protein>
<dbReference type="EMBL" id="OIVN01001090">
    <property type="protein sequence ID" value="SPC89721.1"/>
    <property type="molecule type" value="Genomic_DNA"/>
</dbReference>